<dbReference type="EMBL" id="POTX01000020">
    <property type="protein sequence ID" value="PZF99674.1"/>
    <property type="molecule type" value="Genomic_DNA"/>
</dbReference>
<keyword evidence="1" id="KW-0812">Transmembrane</keyword>
<dbReference type="AlphaFoldDB" id="A0A2W2D216"/>
<reference evidence="2 3" key="1">
    <citation type="submission" date="2018-01" db="EMBL/GenBank/DDBJ databases">
        <title>Draft genome sequence of Jishengella endophytica.</title>
        <authorList>
            <person name="Sahin N."/>
            <person name="Ay H."/>
            <person name="Saygin H."/>
        </authorList>
    </citation>
    <scope>NUCLEOTIDE SEQUENCE [LARGE SCALE GENOMIC DNA]</scope>
    <source>
        <strain evidence="2 3">DSM 45430</strain>
    </source>
</reference>
<evidence type="ECO:0008006" key="4">
    <source>
        <dbReference type="Google" id="ProtNLM"/>
    </source>
</evidence>
<feature type="transmembrane region" description="Helical" evidence="1">
    <location>
        <begin position="46"/>
        <end position="68"/>
    </location>
</feature>
<accession>A0A2W2D216</accession>
<evidence type="ECO:0000256" key="1">
    <source>
        <dbReference type="SAM" id="Phobius"/>
    </source>
</evidence>
<keyword evidence="1" id="KW-1133">Transmembrane helix</keyword>
<feature type="transmembrane region" description="Helical" evidence="1">
    <location>
        <begin position="21"/>
        <end position="40"/>
    </location>
</feature>
<evidence type="ECO:0000313" key="2">
    <source>
        <dbReference type="EMBL" id="PZF99674.1"/>
    </source>
</evidence>
<comment type="caution">
    <text evidence="2">The sequence shown here is derived from an EMBL/GenBank/DDBJ whole genome shotgun (WGS) entry which is preliminary data.</text>
</comment>
<proteinExistence type="predicted"/>
<keyword evidence="1" id="KW-0472">Membrane</keyword>
<gene>
    <name evidence="2" type="ORF">C1I93_05130</name>
</gene>
<dbReference type="OrthoDB" id="5193039at2"/>
<evidence type="ECO:0000313" key="3">
    <source>
        <dbReference type="Proteomes" id="UP000248627"/>
    </source>
</evidence>
<protein>
    <recommendedName>
        <fullName evidence="4">F0F1-ATPase subunit Ca2+/Mg2+ transporter</fullName>
    </recommendedName>
</protein>
<name>A0A2W2D216_9ACTN</name>
<keyword evidence="3" id="KW-1185">Reference proteome</keyword>
<dbReference type="RefSeq" id="WP_111242057.1">
    <property type="nucleotide sequence ID" value="NZ_POTX01000020.1"/>
</dbReference>
<sequence length="73" mass="7480">MADNPQRRSSDEHSSEGAAGSVVGYLLAGIVVWGFLGWLAGEFLGLPTGIGIAVGMMLGAAGAIYLIMKRLSA</sequence>
<organism evidence="2 3">
    <name type="scientific">Micromonospora endophytica</name>
    <dbReference type="NCBI Taxonomy" id="515350"/>
    <lineage>
        <taxon>Bacteria</taxon>
        <taxon>Bacillati</taxon>
        <taxon>Actinomycetota</taxon>
        <taxon>Actinomycetes</taxon>
        <taxon>Micromonosporales</taxon>
        <taxon>Micromonosporaceae</taxon>
        <taxon>Micromonospora</taxon>
    </lineage>
</organism>
<dbReference type="Proteomes" id="UP000248627">
    <property type="component" value="Unassembled WGS sequence"/>
</dbReference>